<feature type="domain" description="PDZ" evidence="17">
    <location>
        <begin position="382"/>
        <end position="455"/>
    </location>
</feature>
<evidence type="ECO:0000313" key="18">
    <source>
        <dbReference type="Ensembl" id="ENSPSNP00000012223.1"/>
    </source>
</evidence>
<dbReference type="Ensembl" id="ENSPSNT00000013832.1">
    <property type="protein sequence ID" value="ENSPSNP00000012223.1"/>
    <property type="gene ID" value="ENSPSNG00000008898.1"/>
</dbReference>
<dbReference type="InterPro" id="IPR036034">
    <property type="entry name" value="PDZ_sf"/>
</dbReference>
<feature type="region of interest" description="Disordered" evidence="16">
    <location>
        <begin position="319"/>
        <end position="373"/>
    </location>
</feature>
<name>A0A8C9BQS2_PHOSS</name>
<keyword evidence="19" id="KW-1185">Reference proteome</keyword>
<dbReference type="GO" id="GO:0016324">
    <property type="term" value="C:apical plasma membrane"/>
    <property type="evidence" value="ECO:0007669"/>
    <property type="project" value="TreeGrafter"/>
</dbReference>
<dbReference type="GO" id="GO:0035091">
    <property type="term" value="F:phosphatidylinositol binding"/>
    <property type="evidence" value="ECO:0007669"/>
    <property type="project" value="TreeGrafter"/>
</dbReference>
<comment type="function">
    <text evidence="11">Putative adapter protein involved in asymmetrical cell division and cell polarization processes. May play a role in the formation of epithelial tight junctions.</text>
</comment>
<feature type="region of interest" description="Disordered" evidence="16">
    <location>
        <begin position="84"/>
        <end position="103"/>
    </location>
</feature>
<dbReference type="CDD" id="cd23059">
    <property type="entry name" value="PDZ3_Par3-like"/>
    <property type="match status" value="1"/>
</dbReference>
<dbReference type="Pfam" id="PF00595">
    <property type="entry name" value="PDZ"/>
    <property type="match status" value="2"/>
</dbReference>
<dbReference type="GO" id="GO:0030010">
    <property type="term" value="P:establishment of cell polarity"/>
    <property type="evidence" value="ECO:0007669"/>
    <property type="project" value="TreeGrafter"/>
</dbReference>
<keyword evidence="9" id="KW-0472">Membrane</keyword>
<dbReference type="AlphaFoldDB" id="A0A8C9BQS2"/>
<dbReference type="InterPro" id="IPR052213">
    <property type="entry name" value="PAR3"/>
</dbReference>
<keyword evidence="7" id="KW-0677">Repeat</keyword>
<feature type="compositionally biased region" description="Basic residues" evidence="16">
    <location>
        <begin position="843"/>
        <end position="853"/>
    </location>
</feature>
<feature type="compositionally biased region" description="Basic and acidic residues" evidence="16">
    <location>
        <begin position="714"/>
        <end position="730"/>
    </location>
</feature>
<feature type="compositionally biased region" description="Basic and acidic residues" evidence="16">
    <location>
        <begin position="854"/>
        <end position="863"/>
    </location>
</feature>
<evidence type="ECO:0000313" key="19">
    <source>
        <dbReference type="Proteomes" id="UP000694554"/>
    </source>
</evidence>
<dbReference type="FunFam" id="2.30.42.10:FF:000078">
    <property type="entry name" value="Partitioning defective 3 homolog B"/>
    <property type="match status" value="1"/>
</dbReference>
<dbReference type="GO" id="GO:0007155">
    <property type="term" value="P:cell adhesion"/>
    <property type="evidence" value="ECO:0007669"/>
    <property type="project" value="TreeGrafter"/>
</dbReference>
<feature type="domain" description="PDZ" evidence="17">
    <location>
        <begin position="497"/>
        <end position="572"/>
    </location>
</feature>
<evidence type="ECO:0000259" key="17">
    <source>
        <dbReference type="PROSITE" id="PS50106"/>
    </source>
</evidence>
<comment type="subunit">
    <text evidence="12">Interacts with PARD6B. Interacts with INSC/inscuteable.</text>
</comment>
<comment type="similarity">
    <text evidence="3">Belongs to the PAR3 family.</text>
</comment>
<proteinExistence type="inferred from homology"/>
<dbReference type="Proteomes" id="UP000694554">
    <property type="component" value="Chromosome 7"/>
</dbReference>
<feature type="compositionally biased region" description="Polar residues" evidence="16">
    <location>
        <begin position="804"/>
        <end position="822"/>
    </location>
</feature>
<evidence type="ECO:0000256" key="12">
    <source>
        <dbReference type="ARBA" id="ARBA00064457"/>
    </source>
</evidence>
<dbReference type="SMART" id="SM00228">
    <property type="entry name" value="PDZ"/>
    <property type="match status" value="3"/>
</dbReference>
<dbReference type="GeneTree" id="ENSGT00950000183214"/>
<dbReference type="CDD" id="cd06691">
    <property type="entry name" value="PDZ1_Par3-like"/>
    <property type="match status" value="1"/>
</dbReference>
<dbReference type="GO" id="GO:0000226">
    <property type="term" value="P:microtubule cytoskeleton organization"/>
    <property type="evidence" value="ECO:0007669"/>
    <property type="project" value="TreeGrafter"/>
</dbReference>
<keyword evidence="6" id="KW-0132">Cell division</keyword>
<evidence type="ECO:0000256" key="16">
    <source>
        <dbReference type="SAM" id="MobiDB-lite"/>
    </source>
</evidence>
<dbReference type="CDD" id="cd23058">
    <property type="entry name" value="PDZ2_Par3-like"/>
    <property type="match status" value="1"/>
</dbReference>
<evidence type="ECO:0000256" key="13">
    <source>
        <dbReference type="ARBA" id="ARBA00071372"/>
    </source>
</evidence>
<reference evidence="18" key="2">
    <citation type="submission" date="2025-08" db="UniProtKB">
        <authorList>
            <consortium name="Ensembl"/>
        </authorList>
    </citation>
    <scope>IDENTIFICATION</scope>
</reference>
<protein>
    <recommendedName>
        <fullName evidence="13">Partitioning defective 3 homolog B</fullName>
    </recommendedName>
    <alternativeName>
        <fullName evidence="14">PAR3-beta</fullName>
    </alternativeName>
    <alternativeName>
        <fullName evidence="15">Partitioning defective 3-like protein</fullName>
    </alternativeName>
</protein>
<dbReference type="GO" id="GO:0051301">
    <property type="term" value="P:cell division"/>
    <property type="evidence" value="ECO:0007669"/>
    <property type="project" value="UniProtKB-KW"/>
</dbReference>
<feature type="region of interest" description="Disordered" evidence="16">
    <location>
        <begin position="137"/>
        <end position="168"/>
    </location>
</feature>
<dbReference type="GO" id="GO:0012505">
    <property type="term" value="C:endomembrane system"/>
    <property type="evidence" value="ECO:0007669"/>
    <property type="project" value="UniProtKB-SubCell"/>
</dbReference>
<evidence type="ECO:0000256" key="3">
    <source>
        <dbReference type="ARBA" id="ARBA00005358"/>
    </source>
</evidence>
<evidence type="ECO:0000256" key="11">
    <source>
        <dbReference type="ARBA" id="ARBA00055389"/>
    </source>
</evidence>
<organism evidence="18 19">
    <name type="scientific">Phocoena sinus</name>
    <name type="common">Vaquita</name>
    <dbReference type="NCBI Taxonomy" id="42100"/>
    <lineage>
        <taxon>Eukaryota</taxon>
        <taxon>Metazoa</taxon>
        <taxon>Chordata</taxon>
        <taxon>Craniata</taxon>
        <taxon>Vertebrata</taxon>
        <taxon>Euteleostomi</taxon>
        <taxon>Mammalia</taxon>
        <taxon>Eutheria</taxon>
        <taxon>Laurasiatheria</taxon>
        <taxon>Artiodactyla</taxon>
        <taxon>Whippomorpha</taxon>
        <taxon>Cetacea</taxon>
        <taxon>Odontoceti</taxon>
        <taxon>Phocoenidae</taxon>
        <taxon>Phocoena</taxon>
    </lineage>
</organism>
<keyword evidence="10" id="KW-0131">Cell cycle</keyword>
<feature type="compositionally biased region" description="Polar residues" evidence="16">
    <location>
        <begin position="328"/>
        <end position="351"/>
    </location>
</feature>
<gene>
    <name evidence="18" type="primary">PARD3B</name>
</gene>
<dbReference type="GO" id="GO:0005912">
    <property type="term" value="C:adherens junction"/>
    <property type="evidence" value="ECO:0007669"/>
    <property type="project" value="TreeGrafter"/>
</dbReference>
<feature type="region of interest" description="Disordered" evidence="16">
    <location>
        <begin position="614"/>
        <end position="635"/>
    </location>
</feature>
<keyword evidence="4" id="KW-0796">Tight junction</keyword>
<feature type="region of interest" description="Disordered" evidence="16">
    <location>
        <begin position="692"/>
        <end position="741"/>
    </location>
</feature>
<dbReference type="PANTHER" id="PTHR16484">
    <property type="entry name" value="PARTITIONING DEFECTIVE 3 RELATED"/>
    <property type="match status" value="1"/>
</dbReference>
<evidence type="ECO:0000256" key="1">
    <source>
        <dbReference type="ARBA" id="ARBA00004308"/>
    </source>
</evidence>
<evidence type="ECO:0000256" key="4">
    <source>
        <dbReference type="ARBA" id="ARBA00022427"/>
    </source>
</evidence>
<reference evidence="18" key="3">
    <citation type="submission" date="2025-09" db="UniProtKB">
        <authorList>
            <consortium name="Ensembl"/>
        </authorList>
    </citation>
    <scope>IDENTIFICATION</scope>
</reference>
<evidence type="ECO:0000256" key="6">
    <source>
        <dbReference type="ARBA" id="ARBA00022618"/>
    </source>
</evidence>
<reference evidence="18" key="1">
    <citation type="submission" date="2019-08" db="EMBL/GenBank/DDBJ databases">
        <title>Phocoena sinus (Vaquita) genome, mPhoSin1, primary haplotype.</title>
        <authorList>
            <person name="Morin P."/>
            <person name="Mountcastle J."/>
            <person name="Fungtammasan C."/>
            <person name="Rhie A."/>
            <person name="Rojas-Bracho L."/>
            <person name="Smith C.R."/>
            <person name="Taylor B.L."/>
            <person name="Gulland F.M.D."/>
            <person name="Musser W."/>
            <person name="Houck M."/>
            <person name="Haase B."/>
            <person name="Paez S."/>
            <person name="Howe K."/>
            <person name="Torrance J."/>
            <person name="Formenti G."/>
            <person name="Phillippy A."/>
            <person name="Ryder O."/>
            <person name="Jarvis E.D."/>
            <person name="Fedrigo O."/>
        </authorList>
    </citation>
    <scope>NUCLEOTIDE SEQUENCE [LARGE SCALE GENOMIC DNA]</scope>
</reference>
<evidence type="ECO:0000256" key="15">
    <source>
        <dbReference type="ARBA" id="ARBA00080550"/>
    </source>
</evidence>
<feature type="region of interest" description="Disordered" evidence="16">
    <location>
        <begin position="785"/>
        <end position="921"/>
    </location>
</feature>
<evidence type="ECO:0000256" key="8">
    <source>
        <dbReference type="ARBA" id="ARBA00022949"/>
    </source>
</evidence>
<dbReference type="GO" id="GO:0005938">
    <property type="term" value="C:cell cortex"/>
    <property type="evidence" value="ECO:0007669"/>
    <property type="project" value="TreeGrafter"/>
</dbReference>
<dbReference type="PROSITE" id="PS50106">
    <property type="entry name" value="PDZ"/>
    <property type="match status" value="3"/>
</dbReference>
<dbReference type="FunFam" id="2.30.42.10:FF:000011">
    <property type="entry name" value="partitioning defective 3 homolog isoform X1"/>
    <property type="match status" value="1"/>
</dbReference>
<feature type="domain" description="PDZ" evidence="17">
    <location>
        <begin position="200"/>
        <end position="288"/>
    </location>
</feature>
<comment type="subcellular location">
    <subcellularLocation>
        <location evidence="2">Cell junction</location>
        <location evidence="2">Tight junction</location>
    </subcellularLocation>
    <subcellularLocation>
        <location evidence="1">Endomembrane system</location>
    </subcellularLocation>
</comment>
<evidence type="ECO:0000256" key="2">
    <source>
        <dbReference type="ARBA" id="ARBA00004435"/>
    </source>
</evidence>
<dbReference type="InterPro" id="IPR021922">
    <property type="entry name" value="Par3/HAL_N"/>
</dbReference>
<dbReference type="PANTHER" id="PTHR16484:SF4">
    <property type="entry name" value="PARTITIONING DEFECTIVE 3 HOMOLOG B"/>
    <property type="match status" value="1"/>
</dbReference>
<dbReference type="GO" id="GO:0045197">
    <property type="term" value="P:establishment or maintenance of epithelial cell apical/basal polarity"/>
    <property type="evidence" value="ECO:0007669"/>
    <property type="project" value="TreeGrafter"/>
</dbReference>
<evidence type="ECO:0000256" key="7">
    <source>
        <dbReference type="ARBA" id="ARBA00022737"/>
    </source>
</evidence>
<dbReference type="FunFam" id="3.10.20.90:FF:000017">
    <property type="entry name" value="partitioning defective 3 homolog isoform X2"/>
    <property type="match status" value="1"/>
</dbReference>
<dbReference type="GO" id="GO:0008104">
    <property type="term" value="P:intracellular protein localization"/>
    <property type="evidence" value="ECO:0007669"/>
    <property type="project" value="TreeGrafter"/>
</dbReference>
<evidence type="ECO:0000256" key="9">
    <source>
        <dbReference type="ARBA" id="ARBA00023136"/>
    </source>
</evidence>
<evidence type="ECO:0000256" key="5">
    <source>
        <dbReference type="ARBA" id="ARBA00022553"/>
    </source>
</evidence>
<dbReference type="Gene3D" id="3.10.20.90">
    <property type="entry name" value="Phosphatidylinositol 3-kinase Catalytic Subunit, Chain A, domain 1"/>
    <property type="match status" value="1"/>
</dbReference>
<evidence type="ECO:0000256" key="10">
    <source>
        <dbReference type="ARBA" id="ARBA00023306"/>
    </source>
</evidence>
<dbReference type="Pfam" id="PF12053">
    <property type="entry name" value="Par3_HAL_N_term"/>
    <property type="match status" value="1"/>
</dbReference>
<dbReference type="GO" id="GO:0051660">
    <property type="term" value="P:establishment of centrosome localization"/>
    <property type="evidence" value="ECO:0007669"/>
    <property type="project" value="TreeGrafter"/>
</dbReference>
<sequence length="1101" mass="120909">MKVTVCFGRTGIVVPCKEGQLHVRELTQQALQRYLKTREKDPGYWVKIHHLEYTDGGILDPDDVLADVVEDKDKLIAVFDEQEPLHKIESPSGNPAGRQSPDAFETEVAAQLAAFKPVGGEIEVTPSALKLGTPLLVRRSSDPAPSPPADAKPSASHPSGQSLKPVIPNSTQDLEDEVMNGVQTELLTSPKTMDALSNMTRTVEISGEGGPLGIHVVPFFSSLSGRILGLFIRGIEENSRSKREGLFHENECIVKINSVDLVDKTFAQAQDVFRQAMKSPSVLLHVLPPQNREQYEKSVTGPLNIFGNNDGVLRTKVPPPVHGKSGMKTVNLTGTSSPEEGASTSLQQSKSPRVPRLGRKPSSPSLSPLMGFGSKKNAKKIKIDLKKGPEGLGFTVVTRDSSIHGPGPIFVKNILPKGAAIKDGRLQSGDRILEVNGRDVTGRTQEELVAMLRSTKQGETASLVIARQEGTFLPRELKGEPDCYALSLETTEQLTFEIPLNDSGSAGLGVSLKGNKSRETGTDLGIFIKSIIHGGAAFKDGRLQVNDQLIAVNGESLLGKSNHEAMETLRRSMSMEGNIRGMIQLVILRRPGRPLEEPAECGAFSKPCFENGQNAVTTSRRNDNSTWHPFGTYSPQNQQKELLLPNDGWAESGGPPPPPHPVLELGLEDYSHSSGVDSAVFFPDQRLNFRSVTPARQPESMNLKASKSMDLVPDESKVHSLAGHKSDSPSKDFGPTLGLKKSSSLESLQTAVAEVRKNELPFHRPRPHVVRGRGCNESFRAAIDKSYDGPEELEADGLSDKSSHSGQGALNYESAPQGNSELENAENKARKVKKPKEKEKKKEKGKFKVKVKKQKEGNEDPERKIKRKGFGAMLRFGKKKDDKGGKAEQKGPLKHGGLREEELEKMKEERENGRSISGSTDRIQKLRKEYYQARREAFALCEDGEGRARPDYDLHWVSGKGPDGNAHNLRFEGMERQYASLPRGGPVDPVDYLTAAPRALYKERELPYYPGGHPVVPPKGSYPRPPDLRITDVRYPQYYPPPPAPQHKGPFRQDVPPSPPQHHRVPAYPEMGRPVPRGGSPDQYPYRMQDPRQKNPMTAAV</sequence>
<dbReference type="Gene3D" id="2.30.42.10">
    <property type="match status" value="3"/>
</dbReference>
<feature type="compositionally biased region" description="Basic and acidic residues" evidence="16">
    <location>
        <begin position="879"/>
        <end position="913"/>
    </location>
</feature>
<feature type="region of interest" description="Disordered" evidence="16">
    <location>
        <begin position="1007"/>
        <end position="1101"/>
    </location>
</feature>
<dbReference type="InterPro" id="IPR001478">
    <property type="entry name" value="PDZ"/>
</dbReference>
<accession>A0A8C9BQS2</accession>
<dbReference type="GO" id="GO:0005923">
    <property type="term" value="C:bicellular tight junction"/>
    <property type="evidence" value="ECO:0007669"/>
    <property type="project" value="UniProtKB-SubCell"/>
</dbReference>
<dbReference type="SUPFAM" id="SSF50156">
    <property type="entry name" value="PDZ domain-like"/>
    <property type="match status" value="3"/>
</dbReference>
<keyword evidence="5" id="KW-0597">Phosphoprotein</keyword>
<dbReference type="FunFam" id="2.30.42.10:FF:000117">
    <property type="entry name" value="partitioning defective 3 homolog B isoform X2"/>
    <property type="match status" value="1"/>
</dbReference>
<keyword evidence="8" id="KW-0965">Cell junction</keyword>
<evidence type="ECO:0000256" key="14">
    <source>
        <dbReference type="ARBA" id="ARBA00080501"/>
    </source>
</evidence>